<sequence>MTSTRLRALLGSAASVGAGYLVLGGAGYVFLAVASRVYDDAEYSALASVYLIVNIIGPGLFAAVEQETSRHMATRLARDEDVRPVMRRLGLISGSLFGGVALLTLALSPVLLPDVLNGDVLLLAGLLIASAAYAVVSVTRGNFGGRRAFGRYGTSVGTEGTVRLAAGVVVAALALGGMAVAGGASAYGLAFCLAPLVAVLVTARWFVGDVRASQGTPAPAEPIGPLARSVGLLTVAWGLSLAIANAAPVVVRALLPNDAAGDATAATFASAVVLARIPLFVFQGAQSLVLPSFARAAAKADEDGDPSALRRAVRPALLLVAAVGVLALLVSAVLGHWLGRIAFGPDFTSSNGLVTALMVGTVAGMAVQIVQPALLALGRHRWVAGGWVLGAVVFAAAFALPFTPVTDAVIAQLASGAVTVGVLGVVLFRALRTVPPSPSPGTQPPGTQPPTQEFTDAQPA</sequence>
<evidence type="ECO:0000256" key="4">
    <source>
        <dbReference type="ARBA" id="ARBA00022989"/>
    </source>
</evidence>
<feature type="transmembrane region" description="Helical" evidence="7">
    <location>
        <begin position="160"/>
        <end position="180"/>
    </location>
</feature>
<evidence type="ECO:0000313" key="9">
    <source>
        <dbReference type="Proteomes" id="UP001501676"/>
    </source>
</evidence>
<gene>
    <name evidence="8" type="ORF">GCM10020369_70790</name>
</gene>
<feature type="transmembrane region" description="Helical" evidence="7">
    <location>
        <begin position="263"/>
        <end position="282"/>
    </location>
</feature>
<evidence type="ECO:0008006" key="10">
    <source>
        <dbReference type="Google" id="ProtNLM"/>
    </source>
</evidence>
<organism evidence="8 9">
    <name type="scientific">Cryptosporangium minutisporangium</name>
    <dbReference type="NCBI Taxonomy" id="113569"/>
    <lineage>
        <taxon>Bacteria</taxon>
        <taxon>Bacillati</taxon>
        <taxon>Actinomycetota</taxon>
        <taxon>Actinomycetes</taxon>
        <taxon>Cryptosporangiales</taxon>
        <taxon>Cryptosporangiaceae</taxon>
        <taxon>Cryptosporangium</taxon>
    </lineage>
</organism>
<dbReference type="InterPro" id="IPR050833">
    <property type="entry name" value="Poly_Biosynth_Transport"/>
</dbReference>
<feature type="transmembrane region" description="Helical" evidence="7">
    <location>
        <begin position="230"/>
        <end position="251"/>
    </location>
</feature>
<feature type="transmembrane region" description="Helical" evidence="7">
    <location>
        <begin position="9"/>
        <end position="31"/>
    </location>
</feature>
<evidence type="ECO:0000256" key="5">
    <source>
        <dbReference type="ARBA" id="ARBA00023136"/>
    </source>
</evidence>
<feature type="transmembrane region" description="Helical" evidence="7">
    <location>
        <begin position="316"/>
        <end position="338"/>
    </location>
</feature>
<feature type="transmembrane region" description="Helical" evidence="7">
    <location>
        <begin position="85"/>
        <end position="108"/>
    </location>
</feature>
<evidence type="ECO:0000256" key="7">
    <source>
        <dbReference type="SAM" id="Phobius"/>
    </source>
</evidence>
<feature type="region of interest" description="Disordered" evidence="6">
    <location>
        <begin position="436"/>
        <end position="460"/>
    </location>
</feature>
<keyword evidence="4 7" id="KW-1133">Transmembrane helix</keyword>
<dbReference type="PANTHER" id="PTHR30250">
    <property type="entry name" value="PST FAMILY PREDICTED COLANIC ACID TRANSPORTER"/>
    <property type="match status" value="1"/>
</dbReference>
<keyword evidence="9" id="KW-1185">Reference proteome</keyword>
<evidence type="ECO:0000313" key="8">
    <source>
        <dbReference type="EMBL" id="GAA3395939.1"/>
    </source>
</evidence>
<name>A0ABP6T9E7_9ACTN</name>
<feature type="transmembrane region" description="Helical" evidence="7">
    <location>
        <begin position="350"/>
        <end position="370"/>
    </location>
</feature>
<dbReference type="EMBL" id="BAAAYN010000051">
    <property type="protein sequence ID" value="GAA3395939.1"/>
    <property type="molecule type" value="Genomic_DNA"/>
</dbReference>
<keyword evidence="5 7" id="KW-0472">Membrane</keyword>
<feature type="transmembrane region" description="Helical" evidence="7">
    <location>
        <begin position="43"/>
        <end position="64"/>
    </location>
</feature>
<evidence type="ECO:0000256" key="3">
    <source>
        <dbReference type="ARBA" id="ARBA00022692"/>
    </source>
</evidence>
<keyword evidence="2" id="KW-1003">Cell membrane</keyword>
<dbReference type="PANTHER" id="PTHR30250:SF11">
    <property type="entry name" value="O-ANTIGEN TRANSPORTER-RELATED"/>
    <property type="match status" value="1"/>
</dbReference>
<evidence type="ECO:0000256" key="2">
    <source>
        <dbReference type="ARBA" id="ARBA00022475"/>
    </source>
</evidence>
<accession>A0ABP6T9E7</accession>
<feature type="transmembrane region" description="Helical" evidence="7">
    <location>
        <begin position="408"/>
        <end position="428"/>
    </location>
</feature>
<evidence type="ECO:0000256" key="1">
    <source>
        <dbReference type="ARBA" id="ARBA00004651"/>
    </source>
</evidence>
<dbReference type="Proteomes" id="UP001501676">
    <property type="component" value="Unassembled WGS sequence"/>
</dbReference>
<feature type="transmembrane region" description="Helical" evidence="7">
    <location>
        <begin position="120"/>
        <end position="139"/>
    </location>
</feature>
<dbReference type="RefSeq" id="WP_345732640.1">
    <property type="nucleotide sequence ID" value="NZ_BAAAYN010000051.1"/>
</dbReference>
<comment type="caution">
    <text evidence="8">The sequence shown here is derived from an EMBL/GenBank/DDBJ whole genome shotgun (WGS) entry which is preliminary data.</text>
</comment>
<comment type="subcellular location">
    <subcellularLocation>
        <location evidence="1">Cell membrane</location>
        <topology evidence="1">Multi-pass membrane protein</topology>
    </subcellularLocation>
</comment>
<evidence type="ECO:0000256" key="6">
    <source>
        <dbReference type="SAM" id="MobiDB-lite"/>
    </source>
</evidence>
<keyword evidence="3 7" id="KW-0812">Transmembrane</keyword>
<proteinExistence type="predicted"/>
<feature type="transmembrane region" description="Helical" evidence="7">
    <location>
        <begin position="382"/>
        <end position="402"/>
    </location>
</feature>
<feature type="compositionally biased region" description="Pro residues" evidence="6">
    <location>
        <begin position="436"/>
        <end position="448"/>
    </location>
</feature>
<feature type="transmembrane region" description="Helical" evidence="7">
    <location>
        <begin position="186"/>
        <end position="207"/>
    </location>
</feature>
<protein>
    <recommendedName>
        <fullName evidence="10">Polysaccharide biosynthesis protein</fullName>
    </recommendedName>
</protein>
<reference evidence="9" key="1">
    <citation type="journal article" date="2019" name="Int. J. Syst. Evol. Microbiol.">
        <title>The Global Catalogue of Microorganisms (GCM) 10K type strain sequencing project: providing services to taxonomists for standard genome sequencing and annotation.</title>
        <authorList>
            <consortium name="The Broad Institute Genomics Platform"/>
            <consortium name="The Broad Institute Genome Sequencing Center for Infectious Disease"/>
            <person name="Wu L."/>
            <person name="Ma J."/>
        </authorList>
    </citation>
    <scope>NUCLEOTIDE SEQUENCE [LARGE SCALE GENOMIC DNA]</scope>
    <source>
        <strain evidence="9">JCM 9458</strain>
    </source>
</reference>